<dbReference type="InterPro" id="IPR018710">
    <property type="entry name" value="DUF2232"/>
</dbReference>
<protein>
    <submittedName>
        <fullName evidence="2">YybS family protein</fullName>
    </submittedName>
</protein>
<feature type="transmembrane region" description="Helical" evidence="1">
    <location>
        <begin position="60"/>
        <end position="88"/>
    </location>
</feature>
<dbReference type="Proteomes" id="UP001597218">
    <property type="component" value="Unassembled WGS sequence"/>
</dbReference>
<keyword evidence="1" id="KW-1133">Transmembrane helix</keyword>
<dbReference type="PANTHER" id="PTHR41324:SF1">
    <property type="entry name" value="DUF2232 DOMAIN-CONTAINING PROTEIN"/>
    <property type="match status" value="1"/>
</dbReference>
<organism evidence="2 3">
    <name type="scientific">Sporosarcina siberiensis</name>
    <dbReference type="NCBI Taxonomy" id="1365606"/>
    <lineage>
        <taxon>Bacteria</taxon>
        <taxon>Bacillati</taxon>
        <taxon>Bacillota</taxon>
        <taxon>Bacilli</taxon>
        <taxon>Bacillales</taxon>
        <taxon>Caryophanaceae</taxon>
        <taxon>Sporosarcina</taxon>
    </lineage>
</organism>
<evidence type="ECO:0000256" key="1">
    <source>
        <dbReference type="SAM" id="Phobius"/>
    </source>
</evidence>
<keyword evidence="1" id="KW-0812">Transmembrane</keyword>
<feature type="transmembrane region" description="Helical" evidence="1">
    <location>
        <begin position="168"/>
        <end position="192"/>
    </location>
</feature>
<accession>A0ABW4SFV0</accession>
<evidence type="ECO:0000313" key="2">
    <source>
        <dbReference type="EMBL" id="MFD1928358.1"/>
    </source>
</evidence>
<sequence length="314" mass="35663">MQEDNAKKITYGAMMIAFFAILLAISFYIPVLGTITMFYIPLPLILYRIRNDRASSILIMFTGIVLSLLIGGIYLVPFAVVFGILGIVIGDTIKLRKTKLYTFMASGLTILIISVIMYVGAVLFLKFNFIEEIMRIMQVARQDVLAFFETYGGELPANFKEQLDASIAFYQAAIPSVFIIGVFSFAFIFVSLNMHAVQRLGNNVVKFPPFREMKLPMITVWYYLLVLLAGFLFEMEQGSNANLIYVNASIVLRFLFFLQGISFIHYFMNEKKLPRWLAFIATIFALILHPITIIIGILDSGIGIRTWIKKDKTK</sequence>
<keyword evidence="3" id="KW-1185">Reference proteome</keyword>
<feature type="transmembrane region" description="Helical" evidence="1">
    <location>
        <begin position="12"/>
        <end position="40"/>
    </location>
</feature>
<dbReference type="EMBL" id="JBHUGI010000025">
    <property type="protein sequence ID" value="MFD1928358.1"/>
    <property type="molecule type" value="Genomic_DNA"/>
</dbReference>
<dbReference type="RefSeq" id="WP_381537643.1">
    <property type="nucleotide sequence ID" value="NZ_JBHUGI010000025.1"/>
</dbReference>
<comment type="caution">
    <text evidence="2">The sequence shown here is derived from an EMBL/GenBank/DDBJ whole genome shotgun (WGS) entry which is preliminary data.</text>
</comment>
<feature type="transmembrane region" description="Helical" evidence="1">
    <location>
        <begin position="244"/>
        <end position="264"/>
    </location>
</feature>
<feature type="transmembrane region" description="Helical" evidence="1">
    <location>
        <begin position="276"/>
        <end position="298"/>
    </location>
</feature>
<evidence type="ECO:0000313" key="3">
    <source>
        <dbReference type="Proteomes" id="UP001597218"/>
    </source>
</evidence>
<reference evidence="3" key="1">
    <citation type="journal article" date="2019" name="Int. J. Syst. Evol. Microbiol.">
        <title>The Global Catalogue of Microorganisms (GCM) 10K type strain sequencing project: providing services to taxonomists for standard genome sequencing and annotation.</title>
        <authorList>
            <consortium name="The Broad Institute Genomics Platform"/>
            <consortium name="The Broad Institute Genome Sequencing Center for Infectious Disease"/>
            <person name="Wu L."/>
            <person name="Ma J."/>
        </authorList>
    </citation>
    <scope>NUCLEOTIDE SEQUENCE [LARGE SCALE GENOMIC DNA]</scope>
    <source>
        <strain evidence="3">CGMCC 4.7177</strain>
    </source>
</reference>
<dbReference type="PANTHER" id="PTHR41324">
    <property type="entry name" value="MEMBRANE PROTEIN-RELATED"/>
    <property type="match status" value="1"/>
</dbReference>
<dbReference type="Pfam" id="PF09991">
    <property type="entry name" value="DUF2232"/>
    <property type="match status" value="1"/>
</dbReference>
<name>A0ABW4SFV0_9BACL</name>
<gene>
    <name evidence="2" type="ORF">ACFSFY_09820</name>
</gene>
<keyword evidence="1" id="KW-0472">Membrane</keyword>
<feature type="transmembrane region" description="Helical" evidence="1">
    <location>
        <begin position="213"/>
        <end position="232"/>
    </location>
</feature>
<proteinExistence type="predicted"/>
<feature type="transmembrane region" description="Helical" evidence="1">
    <location>
        <begin position="100"/>
        <end position="125"/>
    </location>
</feature>